<organism evidence="2">
    <name type="scientific">Lygus hesperus</name>
    <name type="common">Western plant bug</name>
    <dbReference type="NCBI Taxonomy" id="30085"/>
    <lineage>
        <taxon>Eukaryota</taxon>
        <taxon>Metazoa</taxon>
        <taxon>Ecdysozoa</taxon>
        <taxon>Arthropoda</taxon>
        <taxon>Hexapoda</taxon>
        <taxon>Insecta</taxon>
        <taxon>Pterygota</taxon>
        <taxon>Neoptera</taxon>
        <taxon>Paraneoptera</taxon>
        <taxon>Hemiptera</taxon>
        <taxon>Heteroptera</taxon>
        <taxon>Panheteroptera</taxon>
        <taxon>Cimicomorpha</taxon>
        <taxon>Miridae</taxon>
        <taxon>Mirini</taxon>
        <taxon>Lygus</taxon>
    </lineage>
</organism>
<feature type="region of interest" description="Disordered" evidence="1">
    <location>
        <begin position="140"/>
        <end position="203"/>
    </location>
</feature>
<accession>A0A0K8S8V5</accession>
<sequence length="203" mass="23052">AEKAVSIAKNLLRKNNDVNLGLLQYRNSPIMSLGFSPAQLFFGRRLRDRLPIAASLLEFDVPPKRLVQHKLRKSAEDSAKFYNRGTANLQPLQGGDDVVVEQRKGLWEPATIVTPANQPRSYILETQQGEVLRRNRQQIRLKRGQDASRAQDTQQTIPNTVMDDSGDSRGKHSTIPEEDHQTDDPRMSGRVRKPPAWMNNYVK</sequence>
<feature type="non-terminal residue" evidence="2">
    <location>
        <position position="1"/>
    </location>
</feature>
<proteinExistence type="predicted"/>
<dbReference type="EMBL" id="GBRD01016647">
    <property type="protein sequence ID" value="JAG49180.1"/>
    <property type="molecule type" value="Transcribed_RNA"/>
</dbReference>
<feature type="compositionally biased region" description="Polar residues" evidence="1">
    <location>
        <begin position="148"/>
        <end position="159"/>
    </location>
</feature>
<dbReference type="PANTHER" id="PTHR33244">
    <property type="entry name" value="INTEGRASE CATALYTIC DOMAIN-CONTAINING PROTEIN-RELATED"/>
    <property type="match status" value="1"/>
</dbReference>
<protein>
    <submittedName>
        <fullName evidence="2">Uncharacterized protein</fullName>
    </submittedName>
</protein>
<reference evidence="2" key="1">
    <citation type="submission" date="2014-09" db="EMBL/GenBank/DDBJ databases">
        <authorList>
            <person name="Magalhaes I.L.F."/>
            <person name="Oliveira U."/>
            <person name="Santos F.R."/>
            <person name="Vidigal T.H.D.A."/>
            <person name="Brescovit A.D."/>
            <person name="Santos A.J."/>
        </authorList>
    </citation>
    <scope>NUCLEOTIDE SEQUENCE</scope>
</reference>
<dbReference type="AlphaFoldDB" id="A0A0K8S8V5"/>
<evidence type="ECO:0000256" key="1">
    <source>
        <dbReference type="SAM" id="MobiDB-lite"/>
    </source>
</evidence>
<dbReference type="PANTHER" id="PTHR33244:SF3">
    <property type="entry name" value="PEPTIDASE A2 DOMAIN-CONTAINING PROTEIN"/>
    <property type="match status" value="1"/>
</dbReference>
<evidence type="ECO:0000313" key="2">
    <source>
        <dbReference type="EMBL" id="JAG49180.1"/>
    </source>
</evidence>
<name>A0A0K8S8V5_LYGHE</name>
<feature type="compositionally biased region" description="Basic and acidic residues" evidence="1">
    <location>
        <begin position="166"/>
        <end position="187"/>
    </location>
</feature>